<dbReference type="EMBL" id="CP010969">
    <property type="protein sequence ID" value="AJQ51562.1"/>
    <property type="molecule type" value="Genomic_DNA"/>
</dbReference>
<dbReference type="Proteomes" id="UP001056268">
    <property type="component" value="Chromosome"/>
</dbReference>
<dbReference type="RefSeq" id="WP_064463187.1">
    <property type="nucleotide sequence ID" value="NZ_CP010969.1"/>
</dbReference>
<gene>
    <name evidence="2" type="ORF">NBT09_01600</name>
    <name evidence="1" type="ORF">UQ52_01420</name>
</gene>
<reference evidence="1 3" key="1">
    <citation type="journal article" date="2016" name="Genome Announc.">
        <title>Genome Sequence of the Tick-Borne Pathogen Rickettsia raoultii.</title>
        <authorList>
            <person name="El Karkouri K."/>
            <person name="Mediannikov O."/>
            <person name="Robert C."/>
            <person name="Raoult D."/>
            <person name="Fournier P.E."/>
        </authorList>
    </citation>
    <scope>NUCLEOTIDE SEQUENCE [LARGE SCALE GENOMIC DNA]</scope>
    <source>
        <strain evidence="1 3">Khabarovsk</strain>
    </source>
</reference>
<keyword evidence="4" id="KW-1185">Reference proteome</keyword>
<evidence type="ECO:0000313" key="4">
    <source>
        <dbReference type="Proteomes" id="UP001056268"/>
    </source>
</evidence>
<evidence type="ECO:0000313" key="3">
    <source>
        <dbReference type="Proteomes" id="UP000077462"/>
    </source>
</evidence>
<proteinExistence type="predicted"/>
<accession>A0A9N7GA28</accession>
<organism evidence="1 3">
    <name type="scientific">Rickettsia conorii subsp. raoultii</name>
    <dbReference type="NCBI Taxonomy" id="369822"/>
    <lineage>
        <taxon>Bacteria</taxon>
        <taxon>Pseudomonadati</taxon>
        <taxon>Pseudomonadota</taxon>
        <taxon>Alphaproteobacteria</taxon>
        <taxon>Rickettsiales</taxon>
        <taxon>Rickettsiaceae</taxon>
        <taxon>Rickettsieae</taxon>
        <taxon>Rickettsia</taxon>
        <taxon>spotted fever group</taxon>
    </lineage>
</organism>
<protein>
    <submittedName>
        <fullName evidence="1">Cell surface protein</fullName>
    </submittedName>
</protein>
<evidence type="ECO:0000313" key="1">
    <source>
        <dbReference type="EMBL" id="AJQ51562.1"/>
    </source>
</evidence>
<evidence type="ECO:0000313" key="2">
    <source>
        <dbReference type="EMBL" id="URW78068.1"/>
    </source>
</evidence>
<dbReference type="EMBL" id="CP098324">
    <property type="protein sequence ID" value="URW78068.1"/>
    <property type="molecule type" value="Genomic_DNA"/>
</dbReference>
<dbReference type="AlphaFoldDB" id="A0A9N7GA28"/>
<reference evidence="2" key="2">
    <citation type="submission" date="2022-05" db="EMBL/GenBank/DDBJ databases">
        <title>Tracking Rickettsia raoultii infection dynamics in vivo by bioorthogonal metabolic labeling.</title>
        <authorList>
            <person name="Zhu D.-Y."/>
            <person name="Jia N."/>
            <person name="Li C."/>
            <person name="Zhang M.-Z."/>
            <person name="Liu H.-B."/>
            <person name="Cao W.-C."/>
        </authorList>
    </citation>
    <scope>NUCLEOTIDE SEQUENCE</scope>
    <source>
        <strain evidence="2">BIME</strain>
    </source>
</reference>
<name>A0A9N7GA28_RICCR</name>
<dbReference type="Proteomes" id="UP000077462">
    <property type="component" value="Chromosome"/>
</dbReference>
<sequence length="96" mass="10510">MKALIPNTKDFSKEAIVKFLNIISDEKIEAVLKGVKAAKAANTPVVAPVIVVAGGPPLPTRVGYNGLGMDCLVRKRNSLKPIENLFPKKMLRLQWQ</sequence>